<keyword evidence="4" id="KW-1185">Reference proteome</keyword>
<dbReference type="InterPro" id="IPR027417">
    <property type="entry name" value="P-loop_NTPase"/>
</dbReference>
<dbReference type="OrthoDB" id="9774491at2"/>
<dbReference type="EMBL" id="JALZ01000036">
    <property type="protein sequence ID" value="ETX13122.1"/>
    <property type="molecule type" value="Genomic_DNA"/>
</dbReference>
<dbReference type="RefSeq" id="WP_037265846.1">
    <property type="nucleotide sequence ID" value="NZ_JALZ01000036.1"/>
</dbReference>
<dbReference type="SUPFAM" id="SSF52540">
    <property type="entry name" value="P-loop containing nucleoside triphosphate hydrolases"/>
    <property type="match status" value="1"/>
</dbReference>
<reference evidence="3 4" key="1">
    <citation type="submission" date="2014-01" db="EMBL/GenBank/DDBJ databases">
        <title>Roseivivax halodurans JCM 10272 Genome Sequencing.</title>
        <authorList>
            <person name="Lai Q."/>
            <person name="Li G."/>
            <person name="Shao Z."/>
        </authorList>
    </citation>
    <scope>NUCLEOTIDE SEQUENCE [LARGE SCALE GENOMIC DNA]</scope>
    <source>
        <strain evidence="3 4">JCM 10272</strain>
    </source>
</reference>
<accession>X7EAZ6</accession>
<dbReference type="InterPro" id="IPR005654">
    <property type="entry name" value="ATPase_AFG1-like"/>
</dbReference>
<evidence type="ECO:0000256" key="1">
    <source>
        <dbReference type="ARBA" id="ARBA00022741"/>
    </source>
</evidence>
<proteinExistence type="predicted"/>
<evidence type="ECO:0000313" key="4">
    <source>
        <dbReference type="Proteomes" id="UP000022447"/>
    </source>
</evidence>
<dbReference type="GO" id="GO:0016887">
    <property type="term" value="F:ATP hydrolysis activity"/>
    <property type="evidence" value="ECO:0007669"/>
    <property type="project" value="InterPro"/>
</dbReference>
<gene>
    <name evidence="3" type="ORF">OCH239_13155</name>
</gene>
<dbReference type="PANTHER" id="PTHR12169:SF6">
    <property type="entry name" value="AFG1-LIKE ATPASE"/>
    <property type="match status" value="1"/>
</dbReference>
<dbReference type="NCBIfam" id="NF040713">
    <property type="entry name" value="ZapE"/>
    <property type="match status" value="1"/>
</dbReference>
<dbReference type="PANTHER" id="PTHR12169">
    <property type="entry name" value="ATPASE N2B"/>
    <property type="match status" value="1"/>
</dbReference>
<keyword evidence="1" id="KW-0547">Nucleotide-binding</keyword>
<dbReference type="GO" id="GO:0005737">
    <property type="term" value="C:cytoplasm"/>
    <property type="evidence" value="ECO:0007669"/>
    <property type="project" value="TreeGrafter"/>
</dbReference>
<dbReference type="Pfam" id="PF03969">
    <property type="entry name" value="AFG1_ATPase"/>
    <property type="match status" value="1"/>
</dbReference>
<sequence>MSDTLPELYEARVRDGSLQPDPAQRAALPEFERIRAELDAPRKGGLFRKAPPPPKGLYLWGGVGRGKSMLMDLFVESLDVPARRVHFHSFMQEVQQGVHRERQKGTEDPIKPVAKRVSDSVKLFAFDEMQITDIADAMIVGRLFEKLFDAGCVVVTTSNRVPDDLYKDGLNRQLFLPFIDILKERMVVQELAAERDFRQGRMAGTETYFTPNDAEARQAIEDIWQQISGGDDAPKELTVQGRTVELPRYANGAARARFYDLCGKALGAADYLKIAEEVDILVLENVPSLGRGNFNEAKRFVTLIDALYEAGTQLIVSAAASPDYLYVEGPGAFEFERTASRLIEMQSDEWGQAVPKKKTEP</sequence>
<evidence type="ECO:0000256" key="2">
    <source>
        <dbReference type="ARBA" id="ARBA00022840"/>
    </source>
</evidence>
<protein>
    <submittedName>
        <fullName evidence="3">ATPase</fullName>
    </submittedName>
</protein>
<dbReference type="PATRIC" id="fig|1449350.3.peg.3680"/>
<dbReference type="Gene3D" id="3.40.50.300">
    <property type="entry name" value="P-loop containing nucleotide triphosphate hydrolases"/>
    <property type="match status" value="1"/>
</dbReference>
<comment type="caution">
    <text evidence="3">The sequence shown here is derived from an EMBL/GenBank/DDBJ whole genome shotgun (WGS) entry which is preliminary data.</text>
</comment>
<organism evidence="3 4">
    <name type="scientific">Roseivivax halodurans JCM 10272</name>
    <dbReference type="NCBI Taxonomy" id="1449350"/>
    <lineage>
        <taxon>Bacteria</taxon>
        <taxon>Pseudomonadati</taxon>
        <taxon>Pseudomonadota</taxon>
        <taxon>Alphaproteobacteria</taxon>
        <taxon>Rhodobacterales</taxon>
        <taxon>Roseobacteraceae</taxon>
        <taxon>Roseivivax</taxon>
    </lineage>
</organism>
<name>X7EAZ6_9RHOB</name>
<dbReference type="STRING" id="1449350.OCH239_13155"/>
<dbReference type="Proteomes" id="UP000022447">
    <property type="component" value="Unassembled WGS sequence"/>
</dbReference>
<keyword evidence="2" id="KW-0067">ATP-binding</keyword>
<dbReference type="eggNOG" id="COG1485">
    <property type="taxonomic scope" value="Bacteria"/>
</dbReference>
<evidence type="ECO:0000313" key="3">
    <source>
        <dbReference type="EMBL" id="ETX13122.1"/>
    </source>
</evidence>
<dbReference type="AlphaFoldDB" id="X7EAZ6"/>
<dbReference type="GO" id="GO:0005524">
    <property type="term" value="F:ATP binding"/>
    <property type="evidence" value="ECO:0007669"/>
    <property type="project" value="UniProtKB-KW"/>
</dbReference>